<name>A0A1R3IKJ7_9ROSI</name>
<evidence type="ECO:0000313" key="2">
    <source>
        <dbReference type="Proteomes" id="UP000187203"/>
    </source>
</evidence>
<reference evidence="2" key="1">
    <citation type="submission" date="2013-09" db="EMBL/GenBank/DDBJ databases">
        <title>Corchorus olitorius genome sequencing.</title>
        <authorList>
            <person name="Alam M."/>
            <person name="Haque M.S."/>
            <person name="Islam M.S."/>
            <person name="Emdad E.M."/>
            <person name="Islam M.M."/>
            <person name="Ahmed B."/>
            <person name="Halim A."/>
            <person name="Hossen Q.M.M."/>
            <person name="Hossain M.Z."/>
            <person name="Ahmed R."/>
            <person name="Khan M.M."/>
            <person name="Islam R."/>
            <person name="Rashid M.M."/>
            <person name="Khan S.A."/>
            <person name="Rahman M.S."/>
            <person name="Alam M."/>
            <person name="Yahiya A.S."/>
            <person name="Khan M.S."/>
            <person name="Azam M.S."/>
            <person name="Haque T."/>
            <person name="Lashkar M.Z.H."/>
            <person name="Akhand A.I."/>
            <person name="Morshed G."/>
            <person name="Roy S."/>
            <person name="Uddin K.S."/>
            <person name="Rabeya T."/>
            <person name="Hossain A.S."/>
            <person name="Chowdhury A."/>
            <person name="Snigdha A.R."/>
            <person name="Mortoza M.S."/>
            <person name="Matin S.A."/>
            <person name="Hoque S.M.E."/>
            <person name="Islam M.K."/>
            <person name="Roy D.K."/>
            <person name="Haider R."/>
            <person name="Moosa M.M."/>
            <person name="Elias S.M."/>
            <person name="Hasan A.M."/>
            <person name="Jahan S."/>
            <person name="Shafiuddin M."/>
            <person name="Mahmood N."/>
            <person name="Shommy N.S."/>
        </authorList>
    </citation>
    <scope>NUCLEOTIDE SEQUENCE [LARGE SCALE GENOMIC DNA]</scope>
    <source>
        <strain evidence="2">cv. O-4</strain>
    </source>
</reference>
<comment type="caution">
    <text evidence="1">The sequence shown here is derived from an EMBL/GenBank/DDBJ whole genome shotgun (WGS) entry which is preliminary data.</text>
</comment>
<protein>
    <submittedName>
        <fullName evidence="1">15 kDa selenoprotein</fullName>
    </submittedName>
</protein>
<gene>
    <name evidence="1" type="ORF">COLO4_22695</name>
</gene>
<evidence type="ECO:0000313" key="1">
    <source>
        <dbReference type="EMBL" id="OMO83112.1"/>
    </source>
</evidence>
<dbReference type="Proteomes" id="UP000187203">
    <property type="component" value="Unassembled WGS sequence"/>
</dbReference>
<proteinExistence type="predicted"/>
<sequence length="69" mass="7614">MGFTDLALCSDCNILFEYFKDKETLEYVVVFRPLLIGEALYKVTGFNIGAPTINNTAAASSYVSDLLLI</sequence>
<dbReference type="EMBL" id="AWUE01018031">
    <property type="protein sequence ID" value="OMO83112.1"/>
    <property type="molecule type" value="Genomic_DNA"/>
</dbReference>
<organism evidence="1 2">
    <name type="scientific">Corchorus olitorius</name>
    <dbReference type="NCBI Taxonomy" id="93759"/>
    <lineage>
        <taxon>Eukaryota</taxon>
        <taxon>Viridiplantae</taxon>
        <taxon>Streptophyta</taxon>
        <taxon>Embryophyta</taxon>
        <taxon>Tracheophyta</taxon>
        <taxon>Spermatophyta</taxon>
        <taxon>Magnoliopsida</taxon>
        <taxon>eudicotyledons</taxon>
        <taxon>Gunneridae</taxon>
        <taxon>Pentapetalae</taxon>
        <taxon>rosids</taxon>
        <taxon>malvids</taxon>
        <taxon>Malvales</taxon>
        <taxon>Malvaceae</taxon>
        <taxon>Grewioideae</taxon>
        <taxon>Apeibeae</taxon>
        <taxon>Corchorus</taxon>
    </lineage>
</organism>
<accession>A0A1R3IKJ7</accession>
<dbReference type="AlphaFoldDB" id="A0A1R3IKJ7"/>
<keyword evidence="2" id="KW-1185">Reference proteome</keyword>